<name>A0A7Y0N0A2_VIBAL</name>
<comment type="caution">
    <text evidence="1">The sequence shown here is derived from an EMBL/GenBank/DDBJ whole genome shotgun (WGS) entry which is preliminary data.</text>
</comment>
<dbReference type="Proteomes" id="UP000565155">
    <property type="component" value="Unassembled WGS sequence"/>
</dbReference>
<evidence type="ECO:0000313" key="2">
    <source>
        <dbReference type="Proteomes" id="UP000565155"/>
    </source>
</evidence>
<proteinExistence type="predicted"/>
<accession>A0A7Y0N0A2</accession>
<organism evidence="1 2">
    <name type="scientific">Vibrio alginolyticus</name>
    <dbReference type="NCBI Taxonomy" id="663"/>
    <lineage>
        <taxon>Bacteria</taxon>
        <taxon>Pseudomonadati</taxon>
        <taxon>Pseudomonadota</taxon>
        <taxon>Gammaproteobacteria</taxon>
        <taxon>Vibrionales</taxon>
        <taxon>Vibrionaceae</taxon>
        <taxon>Vibrio</taxon>
    </lineage>
</organism>
<sequence>IILRDYPDAASKLIELSDLRKYPVLMEQFSLLAAELEREVYEIYQKFPLKDK</sequence>
<dbReference type="EMBL" id="JABCMA010000093">
    <property type="protein sequence ID" value="NMR76683.1"/>
    <property type="molecule type" value="Genomic_DNA"/>
</dbReference>
<gene>
    <name evidence="1" type="ORF">HKB35_24140</name>
</gene>
<reference evidence="1 2" key="1">
    <citation type="submission" date="2020-04" db="EMBL/GenBank/DDBJ databases">
        <title>Whole-genome sequencing of Vibrio spp. from China reveals different genetic environments of blaCTX-M-14 among diverse lineages.</title>
        <authorList>
            <person name="Zheng Z."/>
            <person name="Ye L."/>
            <person name="Chen S."/>
        </authorList>
    </citation>
    <scope>NUCLEOTIDE SEQUENCE [LARGE SCALE GENOMIC DNA]</scope>
    <source>
        <strain evidence="1 2">Vb1636</strain>
    </source>
</reference>
<evidence type="ECO:0000313" key="1">
    <source>
        <dbReference type="EMBL" id="NMR76683.1"/>
    </source>
</evidence>
<dbReference type="AlphaFoldDB" id="A0A7Y0N0A2"/>
<protein>
    <submittedName>
        <fullName evidence="1">Uncharacterized protein</fullName>
    </submittedName>
</protein>
<feature type="non-terminal residue" evidence="1">
    <location>
        <position position="1"/>
    </location>
</feature>